<accession>A0A2K9F219</accession>
<proteinExistence type="predicted"/>
<sequence length="152" mass="17815">MKFSTRKETELAAEDLYRSISDFDWFEHIVQRRGAAITRSDKSKPATGGRAWDIRFQWRGRRRMLHLVVTEIDRPERLIMKGESEAFDLTITMTVVALGRTRSRLIFEIDLRPRTMRARLMLQTAKLGKSQLDKQFDRGIETLLNQMTAERA</sequence>
<dbReference type="Gene3D" id="3.30.530.20">
    <property type="match status" value="1"/>
</dbReference>
<dbReference type="KEGG" id="paro:CUV01_14360"/>
<gene>
    <name evidence="1" type="ORF">CUV01_14360</name>
</gene>
<dbReference type="RefSeq" id="WP_101461074.1">
    <property type="nucleotide sequence ID" value="NZ_CP025408.1"/>
</dbReference>
<evidence type="ECO:0000313" key="2">
    <source>
        <dbReference type="Proteomes" id="UP000233742"/>
    </source>
</evidence>
<dbReference type="EMBL" id="CP025408">
    <property type="protein sequence ID" value="AUH34412.1"/>
    <property type="molecule type" value="Genomic_DNA"/>
</dbReference>
<evidence type="ECO:0008006" key="3">
    <source>
        <dbReference type="Google" id="ProtNLM"/>
    </source>
</evidence>
<keyword evidence="2" id="KW-1185">Reference proteome</keyword>
<organism evidence="1 2">
    <name type="scientific">Paracoccus tegillarcae</name>
    <dbReference type="NCBI Taxonomy" id="1529068"/>
    <lineage>
        <taxon>Bacteria</taxon>
        <taxon>Pseudomonadati</taxon>
        <taxon>Pseudomonadota</taxon>
        <taxon>Alphaproteobacteria</taxon>
        <taxon>Rhodobacterales</taxon>
        <taxon>Paracoccaceae</taxon>
        <taxon>Paracoccus</taxon>
    </lineage>
</organism>
<protein>
    <recommendedName>
        <fullName evidence="3">SRPBCC family protein</fullName>
    </recommendedName>
</protein>
<name>A0A2K9F219_9RHOB</name>
<dbReference type="InterPro" id="IPR023393">
    <property type="entry name" value="START-like_dom_sf"/>
</dbReference>
<dbReference type="Proteomes" id="UP000233742">
    <property type="component" value="Chromosome"/>
</dbReference>
<evidence type="ECO:0000313" key="1">
    <source>
        <dbReference type="EMBL" id="AUH34412.1"/>
    </source>
</evidence>
<reference evidence="1 2" key="1">
    <citation type="submission" date="2017-12" db="EMBL/GenBank/DDBJ databases">
        <authorList>
            <person name="Hurst M.R.H."/>
        </authorList>
    </citation>
    <scope>NUCLEOTIDE SEQUENCE [LARGE SCALE GENOMIC DNA]</scope>
    <source>
        <strain evidence="1 2">BM15</strain>
    </source>
</reference>
<dbReference type="SUPFAM" id="SSF55961">
    <property type="entry name" value="Bet v1-like"/>
    <property type="match status" value="1"/>
</dbReference>
<dbReference type="AlphaFoldDB" id="A0A2K9F219"/>
<dbReference type="OrthoDB" id="7860307at2"/>